<evidence type="ECO:0000313" key="5">
    <source>
        <dbReference type="EMBL" id="WMV58636.1"/>
    </source>
</evidence>
<evidence type="ECO:0000256" key="1">
    <source>
        <dbReference type="ARBA" id="ARBA00022737"/>
    </source>
</evidence>
<sequence>MSSTGRSTGPCTLEECGSIKVKCTWLVARKACSTHEALQKRGINIASRCLLCKEALETSKHLFLHCKVTTQVWALFTTIVGILWIMPEHTADLLSCWIRRGGTPSAFIETLRELIFKPSLSAIVSENTKVAIVCPSDPVYVAAKKMRELRVNSALITVGNKIQGILTSKDILMRVVAQNLSPELTLVEKVLFSPHL</sequence>
<reference evidence="5" key="1">
    <citation type="submission" date="2023-08" db="EMBL/GenBank/DDBJ databases">
        <title>A de novo genome assembly of Solanum verrucosum Schlechtendal, a Mexican diploid species geographically isolated from the other diploid A-genome species in potato relatives.</title>
        <authorList>
            <person name="Hosaka K."/>
        </authorList>
    </citation>
    <scope>NUCLEOTIDE SEQUENCE</scope>
    <source>
        <tissue evidence="5">Young leaves</tissue>
    </source>
</reference>
<organism evidence="5 6">
    <name type="scientific">Solanum verrucosum</name>
    <dbReference type="NCBI Taxonomy" id="315347"/>
    <lineage>
        <taxon>Eukaryota</taxon>
        <taxon>Viridiplantae</taxon>
        <taxon>Streptophyta</taxon>
        <taxon>Embryophyta</taxon>
        <taxon>Tracheophyta</taxon>
        <taxon>Spermatophyta</taxon>
        <taxon>Magnoliopsida</taxon>
        <taxon>eudicotyledons</taxon>
        <taxon>Gunneridae</taxon>
        <taxon>Pentapetalae</taxon>
        <taxon>asterids</taxon>
        <taxon>lamiids</taxon>
        <taxon>Solanales</taxon>
        <taxon>Solanaceae</taxon>
        <taxon>Solanoideae</taxon>
        <taxon>Solaneae</taxon>
        <taxon>Solanum</taxon>
    </lineage>
</organism>
<evidence type="ECO:0000256" key="2">
    <source>
        <dbReference type="ARBA" id="ARBA00023122"/>
    </source>
</evidence>
<dbReference type="Pfam" id="PF00571">
    <property type="entry name" value="CBS"/>
    <property type="match status" value="1"/>
</dbReference>
<dbReference type="PANTHER" id="PTHR13780">
    <property type="entry name" value="AMP-ACTIVATED PROTEIN KINASE, GAMMA REGULATORY SUBUNIT"/>
    <property type="match status" value="1"/>
</dbReference>
<dbReference type="InterPro" id="IPR046342">
    <property type="entry name" value="CBS_dom_sf"/>
</dbReference>
<keyword evidence="1" id="KW-0677">Repeat</keyword>
<dbReference type="AlphaFoldDB" id="A0AAF1A0M8"/>
<accession>A0AAF1A0M8</accession>
<dbReference type="SUPFAM" id="SSF54631">
    <property type="entry name" value="CBS-domain pair"/>
    <property type="match status" value="1"/>
</dbReference>
<dbReference type="SMART" id="SM00116">
    <property type="entry name" value="CBS"/>
    <property type="match status" value="1"/>
</dbReference>
<protein>
    <recommendedName>
        <fullName evidence="4">CBS domain-containing protein</fullName>
    </recommendedName>
</protein>
<dbReference type="Gene3D" id="3.90.1280.20">
    <property type="match status" value="1"/>
</dbReference>
<name>A0AAF1A0M8_SOLVR</name>
<gene>
    <name evidence="5" type="ORF">MTR67_052021</name>
</gene>
<dbReference type="PANTHER" id="PTHR13780:SF125">
    <property type="entry name" value="MEIOTICALLY UP-REGULATED GENE 70 PROTEIN"/>
    <property type="match status" value="1"/>
</dbReference>
<dbReference type="EMBL" id="CP133623">
    <property type="protein sequence ID" value="WMV58636.1"/>
    <property type="molecule type" value="Genomic_DNA"/>
</dbReference>
<dbReference type="InterPro" id="IPR050511">
    <property type="entry name" value="AMPK_gamma/SDS23_families"/>
</dbReference>
<evidence type="ECO:0000256" key="3">
    <source>
        <dbReference type="PROSITE-ProRule" id="PRU00703"/>
    </source>
</evidence>
<keyword evidence="2 3" id="KW-0129">CBS domain</keyword>
<dbReference type="PROSITE" id="PS51371">
    <property type="entry name" value="CBS"/>
    <property type="match status" value="1"/>
</dbReference>
<evidence type="ECO:0000313" key="6">
    <source>
        <dbReference type="Proteomes" id="UP001234989"/>
    </source>
</evidence>
<evidence type="ECO:0000259" key="4">
    <source>
        <dbReference type="PROSITE" id="PS51371"/>
    </source>
</evidence>
<proteinExistence type="predicted"/>
<dbReference type="Pfam" id="PF13966">
    <property type="entry name" value="zf-RVT"/>
    <property type="match status" value="1"/>
</dbReference>
<keyword evidence="6" id="KW-1185">Reference proteome</keyword>
<feature type="domain" description="CBS" evidence="4">
    <location>
        <begin position="126"/>
        <end position="183"/>
    </location>
</feature>
<dbReference type="InterPro" id="IPR000644">
    <property type="entry name" value="CBS_dom"/>
</dbReference>
<dbReference type="Proteomes" id="UP001234989">
    <property type="component" value="Chromosome 12"/>
</dbReference>
<dbReference type="InterPro" id="IPR026960">
    <property type="entry name" value="RVT-Znf"/>
</dbReference>